<comment type="similarity">
    <text evidence="1">Belongs to the UPF0246 family.</text>
</comment>
<dbReference type="Proteomes" id="UP000216035">
    <property type="component" value="Unassembled WGS sequence"/>
</dbReference>
<dbReference type="InterPro" id="IPR005583">
    <property type="entry name" value="YaaA"/>
</dbReference>
<evidence type="ECO:0000313" key="2">
    <source>
        <dbReference type="EMBL" id="OYQ47915.1"/>
    </source>
</evidence>
<comment type="caution">
    <text evidence="2">The sequence shown here is derived from an EMBL/GenBank/DDBJ whole genome shotgun (WGS) entry which is preliminary data.</text>
</comment>
<evidence type="ECO:0000313" key="3">
    <source>
        <dbReference type="Proteomes" id="UP000216035"/>
    </source>
</evidence>
<dbReference type="HAMAP" id="MF_00652">
    <property type="entry name" value="UPF0246"/>
    <property type="match status" value="1"/>
</dbReference>
<dbReference type="RefSeq" id="WP_094485236.1">
    <property type="nucleotide sequence ID" value="NZ_NOXX01000138.1"/>
</dbReference>
<name>A0A256A477_9FLAO</name>
<accession>A0A256A477</accession>
<gene>
    <name evidence="2" type="ORF">CHX27_02745</name>
</gene>
<dbReference type="AlphaFoldDB" id="A0A256A477"/>
<dbReference type="PANTHER" id="PTHR30283:SF4">
    <property type="entry name" value="PEROXIDE STRESS RESISTANCE PROTEIN YAAA"/>
    <property type="match status" value="1"/>
</dbReference>
<dbReference type="EMBL" id="NOXX01000138">
    <property type="protein sequence ID" value="OYQ47915.1"/>
    <property type="molecule type" value="Genomic_DNA"/>
</dbReference>
<organism evidence="2 3">
    <name type="scientific">Flavobacterium aurantiibacter</name>
    <dbReference type="NCBI Taxonomy" id="2023067"/>
    <lineage>
        <taxon>Bacteria</taxon>
        <taxon>Pseudomonadati</taxon>
        <taxon>Bacteroidota</taxon>
        <taxon>Flavobacteriia</taxon>
        <taxon>Flavobacteriales</taxon>
        <taxon>Flavobacteriaceae</taxon>
        <taxon>Flavobacterium</taxon>
    </lineage>
</organism>
<evidence type="ECO:0000256" key="1">
    <source>
        <dbReference type="HAMAP-Rule" id="MF_00652"/>
    </source>
</evidence>
<keyword evidence="3" id="KW-1185">Reference proteome</keyword>
<dbReference type="GO" id="GO:0005829">
    <property type="term" value="C:cytosol"/>
    <property type="evidence" value="ECO:0007669"/>
    <property type="project" value="TreeGrafter"/>
</dbReference>
<dbReference type="NCBIfam" id="NF002542">
    <property type="entry name" value="PRK02101.1-3"/>
    <property type="match status" value="1"/>
</dbReference>
<dbReference type="Pfam" id="PF03883">
    <property type="entry name" value="H2O2_YaaD"/>
    <property type="match status" value="1"/>
</dbReference>
<reference evidence="2 3" key="1">
    <citation type="submission" date="2017-07" db="EMBL/GenBank/DDBJ databases">
        <title>Flavobacterium cyanobacteriorum sp. nov., isolated from cyanobacterial aggregates in a eutrophic lake.</title>
        <authorList>
            <person name="Cai H."/>
        </authorList>
    </citation>
    <scope>NUCLEOTIDE SEQUENCE [LARGE SCALE GENOMIC DNA]</scope>
    <source>
        <strain evidence="2 3">TH167</strain>
    </source>
</reference>
<dbReference type="PANTHER" id="PTHR30283">
    <property type="entry name" value="PEROXIDE STRESS RESPONSE PROTEIN YAAA"/>
    <property type="match status" value="1"/>
</dbReference>
<sequence length="252" mass="28534">MKILLSPSKSLLEAGEYPNFEYSSPQFLTKSKKVNQTLKKLKPTDLVALQDISDKLAELNYHRNKSFKPPFSSENARPAIFSFSGDVYDGLQAHTLSTEVLSRLNERIMILSGLYGILKPFDFMQPYRLEMGTSLGVGEAKNLYEFWKKDVTAFVKKQLSKDELLVNLASKEYASAVDLKAFKGQLVEVDFKDFHNGQLKMISFFAKKARGMMARFLVESEAESLDDIKLFNSEGYAFDEALSSGNKLVFTR</sequence>
<proteinExistence type="inferred from homology"/>
<dbReference type="GO" id="GO:0033194">
    <property type="term" value="P:response to hydroperoxide"/>
    <property type="evidence" value="ECO:0007669"/>
    <property type="project" value="TreeGrafter"/>
</dbReference>
<protein>
    <recommendedName>
        <fullName evidence="1">UPF0246 protein CHX27_02745</fullName>
    </recommendedName>
</protein>
<dbReference type="OrthoDB" id="9777133at2"/>